<gene>
    <name evidence="2" type="primary">Bma-mat-3</name>
    <name evidence="2" type="ORF">BM_Bm3261</name>
</gene>
<sequence length="164" mass="19548">MSLGVDGVAVLADLHWLLKESEMRCLVDAEQWVSEMLFYANEDWHNFYANHKSAQPETAEMDYNTIEPHVAKVAAFGRALIKKREFYRAAYFLKQIKDESSYDRFMYYWARYLAYEYNRLETEADSISRMEYDDSELKELHNELCLLGSDHPEYFDAFLLYMLK</sequence>
<proteinExistence type="predicted"/>
<dbReference type="Gene3D" id="1.25.40.10">
    <property type="entry name" value="Tetratricopeptide repeat domain"/>
    <property type="match status" value="1"/>
</dbReference>
<evidence type="ECO:0000313" key="2">
    <source>
        <dbReference type="EMBL" id="CDP99108.1"/>
    </source>
</evidence>
<dbReference type="AlphaFoldDB" id="A0A0K0J9I7"/>
<accession>A0A0K0J9I7</accession>
<evidence type="ECO:0000259" key="1">
    <source>
        <dbReference type="Pfam" id="PF04049"/>
    </source>
</evidence>
<feature type="domain" description="Cdc23" evidence="1">
    <location>
        <begin position="19"/>
        <end position="161"/>
    </location>
</feature>
<protein>
    <submittedName>
        <fullName evidence="2">BMA-MAT-3, isoform c</fullName>
    </submittedName>
</protein>
<dbReference type="Pfam" id="PF04049">
    <property type="entry name" value="ANAPC8"/>
    <property type="match status" value="1"/>
</dbReference>
<dbReference type="GO" id="GO:0005680">
    <property type="term" value="C:anaphase-promoting complex"/>
    <property type="evidence" value="ECO:0007669"/>
    <property type="project" value="InterPro"/>
</dbReference>
<dbReference type="InterPro" id="IPR011990">
    <property type="entry name" value="TPR-like_helical_dom_sf"/>
</dbReference>
<reference evidence="2" key="2">
    <citation type="submission" date="2012-12" db="EMBL/GenBank/DDBJ databases">
        <authorList>
            <person name="Gao Y.W."/>
            <person name="Fan S.T."/>
            <person name="Sun H.T."/>
            <person name="Wang Z."/>
            <person name="Gao X.L."/>
            <person name="Li Y.G."/>
            <person name="Wang T.C."/>
            <person name="Zhang K."/>
            <person name="Xu W.W."/>
            <person name="Yu Z.J."/>
            <person name="Xia X.Z."/>
        </authorList>
    </citation>
    <scope>NUCLEOTIDE SEQUENCE</scope>
    <source>
        <strain evidence="2">FR3</strain>
    </source>
</reference>
<dbReference type="InterPro" id="IPR007192">
    <property type="entry name" value="APC8"/>
</dbReference>
<reference evidence="2" key="1">
    <citation type="journal article" date="2007" name="Science">
        <title>Draft genome of the filarial nematode parasite Brugia malayi.</title>
        <authorList>
            <person name="Ghedin E."/>
            <person name="Wang S."/>
            <person name="Spiro D."/>
            <person name="Caler E."/>
            <person name="Zhao Q."/>
            <person name="Crabtree J."/>
            <person name="Allen J.E."/>
            <person name="Delcher A.L."/>
            <person name="Guiliano D.B."/>
            <person name="Miranda-Saavedra D."/>
            <person name="Angiuoli S.V."/>
            <person name="Creasy T."/>
            <person name="Amedeo P."/>
            <person name="Haas B."/>
            <person name="El-Sayed N.M."/>
            <person name="Wortman J.R."/>
            <person name="Feldblyum T."/>
            <person name="Tallon L."/>
            <person name="Schatz M."/>
            <person name="Shumway M."/>
            <person name="Koo H."/>
            <person name="Salzberg S.L."/>
            <person name="Schobel S."/>
            <person name="Pertea M."/>
            <person name="Pop M."/>
            <person name="White O."/>
            <person name="Barton G.J."/>
            <person name="Carlow C.K."/>
            <person name="Crawford M.J."/>
            <person name="Daub J."/>
            <person name="Dimmic M.W."/>
            <person name="Estes C.F."/>
            <person name="Foster J.M."/>
            <person name="Ganatra M."/>
            <person name="Gregory W.F."/>
            <person name="Johnson N.M."/>
            <person name="Jin J."/>
            <person name="Komuniecki R."/>
            <person name="Korf I."/>
            <person name="Kumar S."/>
            <person name="Laney S."/>
            <person name="Li B.W."/>
            <person name="Li W."/>
            <person name="Lindblom T.H."/>
            <person name="Lustigman S."/>
            <person name="Ma D."/>
            <person name="Maina C.V."/>
            <person name="Martin D.M."/>
            <person name="McCarter J.P."/>
            <person name="McReynolds L."/>
            <person name="Mitreva M."/>
            <person name="Nutman T.B."/>
            <person name="Parkinson J."/>
            <person name="Peregrin-Alvarez J.M."/>
            <person name="Poole C."/>
            <person name="Ren Q."/>
            <person name="Saunders L."/>
            <person name="Sluder A.E."/>
            <person name="Smith K."/>
            <person name="Stanke M."/>
            <person name="Unnasch T.R."/>
            <person name="Ware J."/>
            <person name="Wei A.D."/>
            <person name="Weil G."/>
            <person name="Williams D.J."/>
            <person name="Zhang Y."/>
            <person name="Williams S.A."/>
            <person name="Fraser-Liggett C."/>
            <person name="Slatko B."/>
            <person name="Blaxter M.L."/>
            <person name="Scott A.L."/>
        </authorList>
    </citation>
    <scope>NUCLEOTIDE SEQUENCE</scope>
    <source>
        <strain evidence="2">FR3</strain>
    </source>
</reference>
<name>A0A0K0J9I7_BRUMA</name>
<dbReference type="EMBL" id="LN857006">
    <property type="protein sequence ID" value="CDP99108.1"/>
    <property type="molecule type" value="Genomic_DNA"/>
</dbReference>
<organism evidence="2">
    <name type="scientific">Brugia malayi</name>
    <name type="common">Filarial nematode worm</name>
    <dbReference type="NCBI Taxonomy" id="6279"/>
    <lineage>
        <taxon>Eukaryota</taxon>
        <taxon>Metazoa</taxon>
        <taxon>Ecdysozoa</taxon>
        <taxon>Nematoda</taxon>
        <taxon>Chromadorea</taxon>
        <taxon>Rhabditida</taxon>
        <taxon>Spirurina</taxon>
        <taxon>Spiruromorpha</taxon>
        <taxon>Filarioidea</taxon>
        <taxon>Onchocercidae</taxon>
        <taxon>Brugia</taxon>
    </lineage>
</organism>